<name>A0A1Q8Y971_9BURK</name>
<protein>
    <submittedName>
        <fullName evidence="1">Uncharacterized protein</fullName>
    </submittedName>
</protein>
<gene>
    <name evidence="1" type="ORF">BLL52_4320</name>
</gene>
<reference evidence="1 2" key="1">
    <citation type="submission" date="2017-01" db="EMBL/GenBank/DDBJ databases">
        <title>Genome sequence of Rhodoferax antarcticus ANT.BR, a psychrophilic purple nonsulfur bacterium from an Antarctic microbial mat.</title>
        <authorList>
            <person name="Baker J."/>
            <person name="Riester C."/>
            <person name="Skinner B."/>
            <person name="Newell A."/>
            <person name="Swingley W."/>
            <person name="Madigan M."/>
            <person name="Jung D."/>
            <person name="Asao M."/>
            <person name="Chen M."/>
            <person name="Loughlin P."/>
            <person name="Pan H."/>
            <person name="Lin S."/>
            <person name="Li N."/>
            <person name="Shaw J."/>
            <person name="Prado M."/>
            <person name="Sherman C."/>
            <person name="Li X."/>
            <person name="Tang J."/>
            <person name="Blankenship R."/>
            <person name="Zhao T."/>
            <person name="Touchman J."/>
            <person name="Sattley M."/>
        </authorList>
    </citation>
    <scope>NUCLEOTIDE SEQUENCE [LARGE SCALE GENOMIC DNA]</scope>
    <source>
        <strain evidence="1 2">ANT.BR</strain>
    </source>
</reference>
<dbReference type="AlphaFoldDB" id="A0A1Q8Y971"/>
<dbReference type="EMBL" id="MSYM01000020">
    <property type="protein sequence ID" value="OLP04602.1"/>
    <property type="molecule type" value="Genomic_DNA"/>
</dbReference>
<comment type="caution">
    <text evidence="1">The sequence shown here is derived from an EMBL/GenBank/DDBJ whole genome shotgun (WGS) entry which is preliminary data.</text>
</comment>
<evidence type="ECO:0000313" key="2">
    <source>
        <dbReference type="Proteomes" id="UP000185911"/>
    </source>
</evidence>
<organism evidence="1 2">
    <name type="scientific">Rhodoferax antarcticus ANT.BR</name>
    <dbReference type="NCBI Taxonomy" id="1111071"/>
    <lineage>
        <taxon>Bacteria</taxon>
        <taxon>Pseudomonadati</taxon>
        <taxon>Pseudomonadota</taxon>
        <taxon>Betaproteobacteria</taxon>
        <taxon>Burkholderiales</taxon>
        <taxon>Comamonadaceae</taxon>
        <taxon>Rhodoferax</taxon>
    </lineage>
</organism>
<sequence>MDQADFDARTPLARLSTTTNLSGVLARLHRYHTTMPSREL</sequence>
<accession>A0A1Q8Y971</accession>
<proteinExistence type="predicted"/>
<dbReference type="Proteomes" id="UP000185911">
    <property type="component" value="Unassembled WGS sequence"/>
</dbReference>
<evidence type="ECO:0000313" key="1">
    <source>
        <dbReference type="EMBL" id="OLP04602.1"/>
    </source>
</evidence>
<keyword evidence="2" id="KW-1185">Reference proteome</keyword>